<dbReference type="InterPro" id="IPR006212">
    <property type="entry name" value="Furin_repeat"/>
</dbReference>
<dbReference type="VEuPathDB" id="GiardiaDB:SS50377_26007"/>
<dbReference type="InterPro" id="IPR009030">
    <property type="entry name" value="Growth_fac_rcpt_cys_sf"/>
</dbReference>
<dbReference type="SUPFAM" id="SSF57184">
    <property type="entry name" value="Growth factor receptor domain"/>
    <property type="match status" value="1"/>
</dbReference>
<organism evidence="2">
    <name type="scientific">Spironucleus salmonicida</name>
    <dbReference type="NCBI Taxonomy" id="348837"/>
    <lineage>
        <taxon>Eukaryota</taxon>
        <taxon>Metamonada</taxon>
        <taxon>Diplomonadida</taxon>
        <taxon>Hexamitidae</taxon>
        <taxon>Hexamitinae</taxon>
        <taxon>Spironucleus</taxon>
    </lineage>
</organism>
<sequence>MSLQMSITCTTGQVCPSGYVCPQPNPVEAQECLKCTTDSCSECSPATLGTCIACNNTFVLKDGNCIAKADIVHICDKMNVCDDGKYCDVKESGNTCEACNNKCQTCSSKTKCTSCSNGNEMNTDQTCTTVCNDLSYHQMCKDGGNVFLCGSEGQQTACVCGGELVNCKLCTPTKFPPKGDCTALACTCDVSKPNLCTGCVDNENFTFSDQKCSANAPTSCIACLIGYILEDGNCKKCDSGYAKLGDYCFQSDAQKEEEIPNKLSGGAIAGIVVGVALIVLAVGGGLAYYFINKQKK</sequence>
<evidence type="ECO:0000256" key="1">
    <source>
        <dbReference type="SAM" id="Phobius"/>
    </source>
</evidence>
<evidence type="ECO:0000313" key="3">
    <source>
        <dbReference type="EMBL" id="KAH0571811.1"/>
    </source>
</evidence>
<dbReference type="CDD" id="cd12087">
    <property type="entry name" value="TM_EGFR-like"/>
    <property type="match status" value="1"/>
</dbReference>
<keyword evidence="1" id="KW-1133">Transmembrane helix</keyword>
<dbReference type="SMART" id="SM00261">
    <property type="entry name" value="FU"/>
    <property type="match status" value="2"/>
</dbReference>
<dbReference type="Proteomes" id="UP000018208">
    <property type="component" value="Unassembled WGS sequence"/>
</dbReference>
<dbReference type="Gene3D" id="2.10.220.10">
    <property type="entry name" value="Hormone Receptor, Insulin-like Growth Factor Receptor 1, Chain A, domain 2"/>
    <property type="match status" value="2"/>
</dbReference>
<reference evidence="3" key="2">
    <citation type="submission" date="2020-12" db="EMBL/GenBank/DDBJ databases">
        <title>New Spironucleus salmonicida genome in near-complete chromosomes.</title>
        <authorList>
            <person name="Xu F."/>
            <person name="Kurt Z."/>
            <person name="Jimenez-Gonzalez A."/>
            <person name="Astvaldsson A."/>
            <person name="Andersson J.O."/>
            <person name="Svard S.G."/>
        </authorList>
    </citation>
    <scope>NUCLEOTIDE SEQUENCE</scope>
    <source>
        <strain evidence="3">ATCC 50377</strain>
    </source>
</reference>
<evidence type="ECO:0000313" key="2">
    <source>
        <dbReference type="EMBL" id="EST44773.1"/>
    </source>
</evidence>
<dbReference type="EMBL" id="KI546110">
    <property type="protein sequence ID" value="EST44773.1"/>
    <property type="molecule type" value="Genomic_DNA"/>
</dbReference>
<proteinExistence type="predicted"/>
<protein>
    <submittedName>
        <fullName evidence="2">Cysteine-rich membrane protein 2</fullName>
    </submittedName>
</protein>
<accession>V6LKA9</accession>
<reference evidence="2 3" key="1">
    <citation type="journal article" date="2014" name="PLoS Genet.">
        <title>The Genome of Spironucleus salmonicida Highlights a Fish Pathogen Adapted to Fluctuating Environments.</title>
        <authorList>
            <person name="Xu F."/>
            <person name="Jerlstrom-Hultqvist J."/>
            <person name="Einarsson E."/>
            <person name="Astvaldsson A."/>
            <person name="Svard S.G."/>
            <person name="Andersson J.O."/>
        </authorList>
    </citation>
    <scope>NUCLEOTIDE SEQUENCE</scope>
    <source>
        <strain evidence="3">ATCC 50377</strain>
    </source>
</reference>
<name>V6LKA9_9EUKA</name>
<evidence type="ECO:0000313" key="4">
    <source>
        <dbReference type="Proteomes" id="UP000018208"/>
    </source>
</evidence>
<dbReference type="EMBL" id="AUWU02000006">
    <property type="protein sequence ID" value="KAH0571811.1"/>
    <property type="molecule type" value="Genomic_DNA"/>
</dbReference>
<feature type="transmembrane region" description="Helical" evidence="1">
    <location>
        <begin position="267"/>
        <end position="291"/>
    </location>
</feature>
<gene>
    <name evidence="2" type="ORF">SS50377_15343</name>
    <name evidence="3" type="ORF">SS50377_26007</name>
</gene>
<keyword evidence="4" id="KW-1185">Reference proteome</keyword>
<dbReference type="AlphaFoldDB" id="V6LKA9"/>
<keyword evidence="1" id="KW-0812">Transmembrane</keyword>
<keyword evidence="1" id="KW-0472">Membrane</keyword>